<evidence type="ECO:0000256" key="5">
    <source>
        <dbReference type="ARBA" id="ARBA00023136"/>
    </source>
</evidence>
<evidence type="ECO:0000256" key="1">
    <source>
        <dbReference type="ARBA" id="ARBA00006259"/>
    </source>
</evidence>
<keyword evidence="3 6" id="KW-0963">Cytoplasm</keyword>
<dbReference type="InterPro" id="IPR045326">
    <property type="entry name" value="ATG17-like_dom"/>
</dbReference>
<dbReference type="Pfam" id="PF04108">
    <property type="entry name" value="ATG17_like"/>
    <property type="match status" value="1"/>
</dbReference>
<dbReference type="InterPro" id="IPR007240">
    <property type="entry name" value="Atg17"/>
</dbReference>
<feature type="coiled-coil region" evidence="7">
    <location>
        <begin position="328"/>
        <end position="359"/>
    </location>
</feature>
<dbReference type="GO" id="GO:0034045">
    <property type="term" value="C:phagophore assembly site membrane"/>
    <property type="evidence" value="ECO:0007669"/>
    <property type="project" value="UniProtKB-SubCell"/>
</dbReference>
<dbReference type="GO" id="GO:0034727">
    <property type="term" value="P:piecemeal microautophagy of the nucleus"/>
    <property type="evidence" value="ECO:0007669"/>
    <property type="project" value="TreeGrafter"/>
</dbReference>
<comment type="subcellular location">
    <subcellularLocation>
        <location evidence="6">Cytoplasm</location>
    </subcellularLocation>
    <subcellularLocation>
        <location evidence="6">Preautophagosomal structure membrane</location>
        <topology evidence="6">Peripheral membrane protein</topology>
    </subcellularLocation>
</comment>
<evidence type="ECO:0000256" key="4">
    <source>
        <dbReference type="ARBA" id="ARBA00023006"/>
    </source>
</evidence>
<dbReference type="PANTHER" id="PTHR28005">
    <property type="entry name" value="AUTOPHAGY-RELATED PROTEIN 17"/>
    <property type="match status" value="1"/>
</dbReference>
<dbReference type="GO" id="GO:0060090">
    <property type="term" value="F:molecular adaptor activity"/>
    <property type="evidence" value="ECO:0007669"/>
    <property type="project" value="TreeGrafter"/>
</dbReference>
<dbReference type="GO" id="GO:0000045">
    <property type="term" value="P:autophagosome assembly"/>
    <property type="evidence" value="ECO:0007669"/>
    <property type="project" value="TreeGrafter"/>
</dbReference>
<dbReference type="InParanoid" id="A0A0C3A439"/>
<evidence type="ECO:0000259" key="9">
    <source>
        <dbReference type="Pfam" id="PF04108"/>
    </source>
</evidence>
<evidence type="ECO:0000256" key="8">
    <source>
        <dbReference type="SAM" id="MobiDB-lite"/>
    </source>
</evidence>
<keyword evidence="11" id="KW-1185">Reference proteome</keyword>
<protein>
    <recommendedName>
        <fullName evidence="2 6">Autophagy-related protein 17</fullName>
    </recommendedName>
</protein>
<evidence type="ECO:0000313" key="11">
    <source>
        <dbReference type="Proteomes" id="UP000053989"/>
    </source>
</evidence>
<evidence type="ECO:0000256" key="6">
    <source>
        <dbReference type="RuleBase" id="RU368080"/>
    </source>
</evidence>
<keyword evidence="4 6" id="KW-0072">Autophagy</keyword>
<gene>
    <name evidence="10" type="ORF">SCLCIDRAFT_1209247</name>
</gene>
<dbReference type="GO" id="GO:0000422">
    <property type="term" value="P:autophagy of mitochondrion"/>
    <property type="evidence" value="ECO:0007669"/>
    <property type="project" value="TreeGrafter"/>
</dbReference>
<feature type="domain" description="Autophagy protein ATG17-like" evidence="9">
    <location>
        <begin position="26"/>
        <end position="425"/>
    </location>
</feature>
<evidence type="ECO:0000256" key="2">
    <source>
        <dbReference type="ARBA" id="ARBA00013806"/>
    </source>
</evidence>
<dbReference type="OrthoDB" id="1937984at2759"/>
<accession>A0A0C3A439</accession>
<proteinExistence type="inferred from homology"/>
<evidence type="ECO:0000313" key="10">
    <source>
        <dbReference type="EMBL" id="KIM68433.1"/>
    </source>
</evidence>
<evidence type="ECO:0000256" key="3">
    <source>
        <dbReference type="ARBA" id="ARBA00022490"/>
    </source>
</evidence>
<dbReference type="GO" id="GO:1990316">
    <property type="term" value="C:Atg1/ULK1 kinase complex"/>
    <property type="evidence" value="ECO:0007669"/>
    <property type="project" value="TreeGrafter"/>
</dbReference>
<keyword evidence="7" id="KW-0175">Coiled coil</keyword>
<name>A0A0C3A439_9AGAM</name>
<dbReference type="PANTHER" id="PTHR28005:SF1">
    <property type="entry name" value="AUTOPHAGY-RELATED PROTEIN 17"/>
    <property type="match status" value="1"/>
</dbReference>
<feature type="compositionally biased region" description="Polar residues" evidence="8">
    <location>
        <begin position="124"/>
        <end position="133"/>
    </location>
</feature>
<keyword evidence="5" id="KW-0472">Membrane</keyword>
<sequence>MPSPPGETSVEQPHLVSLVLQSKKALQHGQQLCSNANILTNASAQHAVDVLALDAKIRWISEAVIEQLKLAASVAKCIELKRSQLERRIRELDTVRSQRVTALDNILEALGTLLVPPDFHQTSTDSSLFGSQGSEDKPNGIIDPQLSPSATVRENPIHRKSHLNNDRTKWKTLRDFADEAAVEEVLDAVESDRTRIDDLMASAYHYPETLTSAFTSIHDSLPTTFVFPSIEPILSTQNTTTTAMAKHLESLASHYEQMESALNDCEAGEELSKEDLQEMYRDTNELPAIMAELDDNVNLIQEAHDKLIMAKDAVQEQLNTSSRILDNLDELGEIMSDMLEKQQEIEEDFEDLLDCLQQRLLVVEDLYHRYVSFQSSFNKLLVEIGRRRQYREAAEKIVDGMMAQLEAMTEEERQVREEFNTEHGAHIPTDLCLCIENPPTRWEVVPWPGDVRETLPEIDSDLLAQAREKLSTVDIAFPGTDSV</sequence>
<comment type="similarity">
    <text evidence="1 6">Belongs to the ATG17 family.</text>
</comment>
<dbReference type="AlphaFoldDB" id="A0A0C3A439"/>
<comment type="function">
    <text evidence="6">Autophagy-specific protein that functions in response to autophagy-inducing signals as a scaffold to recruit other ATG proteins to organize preautophagosomal structure (PAS) formation. Modulates the timing and magnitude of the autophagy response, such as the size of the sequestering vesicles. Plays particularly a role in pexophagy and nucleophagy.</text>
</comment>
<dbReference type="GO" id="GO:0030295">
    <property type="term" value="F:protein kinase activator activity"/>
    <property type="evidence" value="ECO:0007669"/>
    <property type="project" value="TreeGrafter"/>
</dbReference>
<dbReference type="EMBL" id="KN822009">
    <property type="protein sequence ID" value="KIM68433.1"/>
    <property type="molecule type" value="Genomic_DNA"/>
</dbReference>
<organism evidence="10 11">
    <name type="scientific">Scleroderma citrinum Foug A</name>
    <dbReference type="NCBI Taxonomy" id="1036808"/>
    <lineage>
        <taxon>Eukaryota</taxon>
        <taxon>Fungi</taxon>
        <taxon>Dikarya</taxon>
        <taxon>Basidiomycota</taxon>
        <taxon>Agaricomycotina</taxon>
        <taxon>Agaricomycetes</taxon>
        <taxon>Agaricomycetidae</taxon>
        <taxon>Boletales</taxon>
        <taxon>Sclerodermatineae</taxon>
        <taxon>Sclerodermataceae</taxon>
        <taxon>Scleroderma</taxon>
    </lineage>
</organism>
<feature type="coiled-coil region" evidence="7">
    <location>
        <begin position="391"/>
        <end position="422"/>
    </location>
</feature>
<reference evidence="11" key="2">
    <citation type="submission" date="2015-01" db="EMBL/GenBank/DDBJ databases">
        <title>Evolutionary Origins and Diversification of the Mycorrhizal Mutualists.</title>
        <authorList>
            <consortium name="DOE Joint Genome Institute"/>
            <consortium name="Mycorrhizal Genomics Consortium"/>
            <person name="Kohler A."/>
            <person name="Kuo A."/>
            <person name="Nagy L.G."/>
            <person name="Floudas D."/>
            <person name="Copeland A."/>
            <person name="Barry K.W."/>
            <person name="Cichocki N."/>
            <person name="Veneault-Fourrey C."/>
            <person name="LaButti K."/>
            <person name="Lindquist E.A."/>
            <person name="Lipzen A."/>
            <person name="Lundell T."/>
            <person name="Morin E."/>
            <person name="Murat C."/>
            <person name="Riley R."/>
            <person name="Ohm R."/>
            <person name="Sun H."/>
            <person name="Tunlid A."/>
            <person name="Henrissat B."/>
            <person name="Grigoriev I.V."/>
            <person name="Hibbett D.S."/>
            <person name="Martin F."/>
        </authorList>
    </citation>
    <scope>NUCLEOTIDE SEQUENCE [LARGE SCALE GENOMIC DNA]</scope>
    <source>
        <strain evidence="11">Foug A</strain>
    </source>
</reference>
<dbReference type="HOGENOM" id="CLU_024595_0_0_1"/>
<dbReference type="STRING" id="1036808.A0A0C3A439"/>
<feature type="region of interest" description="Disordered" evidence="8">
    <location>
        <begin position="124"/>
        <end position="146"/>
    </location>
</feature>
<reference evidence="10 11" key="1">
    <citation type="submission" date="2014-04" db="EMBL/GenBank/DDBJ databases">
        <authorList>
            <consortium name="DOE Joint Genome Institute"/>
            <person name="Kuo A."/>
            <person name="Kohler A."/>
            <person name="Nagy L.G."/>
            <person name="Floudas D."/>
            <person name="Copeland A."/>
            <person name="Barry K.W."/>
            <person name="Cichocki N."/>
            <person name="Veneault-Fourrey C."/>
            <person name="LaButti K."/>
            <person name="Lindquist E.A."/>
            <person name="Lipzen A."/>
            <person name="Lundell T."/>
            <person name="Morin E."/>
            <person name="Murat C."/>
            <person name="Sun H."/>
            <person name="Tunlid A."/>
            <person name="Henrissat B."/>
            <person name="Grigoriev I.V."/>
            <person name="Hibbett D.S."/>
            <person name="Martin F."/>
            <person name="Nordberg H.P."/>
            <person name="Cantor M.N."/>
            <person name="Hua S.X."/>
        </authorList>
    </citation>
    <scope>NUCLEOTIDE SEQUENCE [LARGE SCALE GENOMIC DNA]</scope>
    <source>
        <strain evidence="10 11">Foug A</strain>
    </source>
</reference>
<evidence type="ECO:0000256" key="7">
    <source>
        <dbReference type="SAM" id="Coils"/>
    </source>
</evidence>
<dbReference type="Proteomes" id="UP000053989">
    <property type="component" value="Unassembled WGS sequence"/>
</dbReference>
<dbReference type="FunCoup" id="A0A0C3A439">
    <property type="interactions" value="15"/>
</dbReference>